<feature type="compositionally biased region" description="Basic and acidic residues" evidence="1">
    <location>
        <begin position="10"/>
        <end position="21"/>
    </location>
</feature>
<dbReference type="EMBL" id="VOIH02000012">
    <property type="protein sequence ID" value="KAF3431921.1"/>
    <property type="molecule type" value="Genomic_DNA"/>
</dbReference>
<accession>A0A8K0GNZ4</accession>
<feature type="region of interest" description="Disordered" evidence="1">
    <location>
        <begin position="1"/>
        <end position="29"/>
    </location>
</feature>
<reference evidence="2" key="1">
    <citation type="submission" date="2020-03" db="EMBL/GenBank/DDBJ databases">
        <title>A high-quality chromosome-level genome assembly of a woody plant with both climbing and erect habits, Rhamnella rubrinervis.</title>
        <authorList>
            <person name="Lu Z."/>
            <person name="Yang Y."/>
            <person name="Zhu X."/>
            <person name="Sun Y."/>
        </authorList>
    </citation>
    <scope>NUCLEOTIDE SEQUENCE</scope>
    <source>
        <strain evidence="2">BYM</strain>
        <tissue evidence="2">Leaf</tissue>
    </source>
</reference>
<protein>
    <submittedName>
        <fullName evidence="2">Uncharacterized protein</fullName>
    </submittedName>
</protein>
<feature type="region of interest" description="Disordered" evidence="1">
    <location>
        <begin position="133"/>
        <end position="205"/>
    </location>
</feature>
<organism evidence="2 3">
    <name type="scientific">Rhamnella rubrinervis</name>
    <dbReference type="NCBI Taxonomy" id="2594499"/>
    <lineage>
        <taxon>Eukaryota</taxon>
        <taxon>Viridiplantae</taxon>
        <taxon>Streptophyta</taxon>
        <taxon>Embryophyta</taxon>
        <taxon>Tracheophyta</taxon>
        <taxon>Spermatophyta</taxon>
        <taxon>Magnoliopsida</taxon>
        <taxon>eudicotyledons</taxon>
        <taxon>Gunneridae</taxon>
        <taxon>Pentapetalae</taxon>
        <taxon>rosids</taxon>
        <taxon>fabids</taxon>
        <taxon>Rosales</taxon>
        <taxon>Rhamnaceae</taxon>
        <taxon>rhamnoid group</taxon>
        <taxon>Rhamneae</taxon>
        <taxon>Rhamnella</taxon>
    </lineage>
</organism>
<dbReference type="AlphaFoldDB" id="A0A8K0GNZ4"/>
<evidence type="ECO:0000313" key="3">
    <source>
        <dbReference type="Proteomes" id="UP000796880"/>
    </source>
</evidence>
<sequence>MSAWNPPREGWGDRGGERDSGSQDGAGGNAMERINLAYQCWKANLETYDLSSCLGISTSKPKDTDICSPQTQALLADRRRAYAPVIPPSWEQLDAWMPPASTAALPRALAPPSPAMRQFEASPYLWQARTPPAMKGRLDSGASGTYTRAPARGKSEGSKAHRARAPPPEDPRAGGPRCPGGHPEGESLLLIFRGGADHRTGFPTP</sequence>
<gene>
    <name evidence="2" type="ORF">FNV43_RR26657</name>
</gene>
<dbReference type="Proteomes" id="UP000796880">
    <property type="component" value="Unassembled WGS sequence"/>
</dbReference>
<feature type="compositionally biased region" description="Basic and acidic residues" evidence="1">
    <location>
        <begin position="195"/>
        <end position="205"/>
    </location>
</feature>
<name>A0A8K0GNZ4_9ROSA</name>
<evidence type="ECO:0000313" key="2">
    <source>
        <dbReference type="EMBL" id="KAF3431921.1"/>
    </source>
</evidence>
<proteinExistence type="predicted"/>
<comment type="caution">
    <text evidence="2">The sequence shown here is derived from an EMBL/GenBank/DDBJ whole genome shotgun (WGS) entry which is preliminary data.</text>
</comment>
<keyword evidence="3" id="KW-1185">Reference proteome</keyword>
<evidence type="ECO:0000256" key="1">
    <source>
        <dbReference type="SAM" id="MobiDB-lite"/>
    </source>
</evidence>